<evidence type="ECO:0000313" key="2">
    <source>
        <dbReference type="EMBL" id="GAA5092652.1"/>
    </source>
</evidence>
<keyword evidence="3" id="KW-1185">Reference proteome</keyword>
<dbReference type="EMBL" id="BAABKD010000011">
    <property type="protein sequence ID" value="GAA5092652.1"/>
    <property type="molecule type" value="Genomic_DNA"/>
</dbReference>
<evidence type="ECO:0000313" key="3">
    <source>
        <dbReference type="Proteomes" id="UP001500227"/>
    </source>
</evidence>
<dbReference type="PROSITE" id="PS50846">
    <property type="entry name" value="HMA_2"/>
    <property type="match status" value="1"/>
</dbReference>
<organism evidence="2 3">
    <name type="scientific">Paenalcaligenes hermetiae</name>
    <dbReference type="NCBI Taxonomy" id="1157987"/>
    <lineage>
        <taxon>Bacteria</taxon>
        <taxon>Pseudomonadati</taxon>
        <taxon>Pseudomonadota</taxon>
        <taxon>Betaproteobacteria</taxon>
        <taxon>Burkholderiales</taxon>
        <taxon>Alcaligenaceae</taxon>
        <taxon>Paenalcaligenes</taxon>
    </lineage>
</organism>
<gene>
    <name evidence="2" type="ORF">GCM10023337_20280</name>
</gene>
<dbReference type="SUPFAM" id="SSF55008">
    <property type="entry name" value="HMA, heavy metal-associated domain"/>
    <property type="match status" value="1"/>
</dbReference>
<feature type="domain" description="HMA" evidence="1">
    <location>
        <begin position="1"/>
        <end position="65"/>
    </location>
</feature>
<comment type="caution">
    <text evidence="2">The sequence shown here is derived from an EMBL/GenBank/DDBJ whole genome shotgun (WGS) entry which is preliminary data.</text>
</comment>
<sequence>MKHTFIVPDMTCGHCVKMITQAVQAADADAQVHADTQTHQVTVETTQLDEAAVLLLLQEAGYTPNVA</sequence>
<dbReference type="InterPro" id="IPR006121">
    <property type="entry name" value="HMA_dom"/>
</dbReference>
<protein>
    <recommendedName>
        <fullName evidence="1">HMA domain-containing protein</fullName>
    </recommendedName>
</protein>
<dbReference type="Gene3D" id="3.30.70.100">
    <property type="match status" value="1"/>
</dbReference>
<proteinExistence type="predicted"/>
<reference evidence="3" key="1">
    <citation type="journal article" date="2019" name="Int. J. Syst. Evol. Microbiol.">
        <title>The Global Catalogue of Microorganisms (GCM) 10K type strain sequencing project: providing services to taxonomists for standard genome sequencing and annotation.</title>
        <authorList>
            <consortium name="The Broad Institute Genomics Platform"/>
            <consortium name="The Broad Institute Genome Sequencing Center for Infectious Disease"/>
            <person name="Wu L."/>
            <person name="Ma J."/>
        </authorList>
    </citation>
    <scope>NUCLEOTIDE SEQUENCE [LARGE SCALE GENOMIC DNA]</scope>
    <source>
        <strain evidence="3">JCM 18423</strain>
    </source>
</reference>
<dbReference type="InterPro" id="IPR036163">
    <property type="entry name" value="HMA_dom_sf"/>
</dbReference>
<evidence type="ECO:0000259" key="1">
    <source>
        <dbReference type="PROSITE" id="PS50846"/>
    </source>
</evidence>
<dbReference type="RefSeq" id="WP_345371556.1">
    <property type="nucleotide sequence ID" value="NZ_BAABKD010000011.1"/>
</dbReference>
<dbReference type="Pfam" id="PF00403">
    <property type="entry name" value="HMA"/>
    <property type="match status" value="1"/>
</dbReference>
<name>A0ABP9M878_9BURK</name>
<accession>A0ABP9M878</accession>
<dbReference type="Proteomes" id="UP001500227">
    <property type="component" value="Unassembled WGS sequence"/>
</dbReference>